<dbReference type="PANTHER" id="PTHR42081:SF1">
    <property type="entry name" value="ZINC FINGER PROTEIN DHHC DOMAIN CONTAINING PROTEIN"/>
    <property type="match status" value="1"/>
</dbReference>
<reference evidence="3 4" key="1">
    <citation type="submission" date="2016-12" db="EMBL/GenBank/DDBJ databases">
        <title>The genomes of Aspergillus section Nigri reveals drivers in fungal speciation.</title>
        <authorList>
            <consortium name="DOE Joint Genome Institute"/>
            <person name="Vesth T.C."/>
            <person name="Nybo J."/>
            <person name="Theobald S."/>
            <person name="Brandl J."/>
            <person name="Frisvad J.C."/>
            <person name="Nielsen K.F."/>
            <person name="Lyhne E.K."/>
            <person name="Kogle M.E."/>
            <person name="Kuo A."/>
            <person name="Riley R."/>
            <person name="Clum A."/>
            <person name="Nolan M."/>
            <person name="Lipzen A."/>
            <person name="Salamov A."/>
            <person name="Henrissat B."/>
            <person name="Wiebenga A."/>
            <person name="De Vries R.P."/>
            <person name="Grigoriev I.V."/>
            <person name="Mortensen U.H."/>
            <person name="Andersen M.R."/>
            <person name="Baker S.E."/>
        </authorList>
    </citation>
    <scope>NUCLEOTIDE SEQUENCE [LARGE SCALE GENOMIC DNA]</scope>
    <source>
        <strain evidence="3 4">IBT 23096</strain>
    </source>
</reference>
<feature type="compositionally biased region" description="Basic and acidic residues" evidence="1">
    <location>
        <begin position="75"/>
        <end position="84"/>
    </location>
</feature>
<feature type="compositionally biased region" description="Basic and acidic residues" evidence="1">
    <location>
        <begin position="385"/>
        <end position="400"/>
    </location>
</feature>
<dbReference type="VEuPathDB" id="FungiDB:P170DRAFT_439583"/>
<feature type="compositionally biased region" description="Basic and acidic residues" evidence="1">
    <location>
        <begin position="426"/>
        <end position="437"/>
    </location>
</feature>
<evidence type="ECO:0000313" key="4">
    <source>
        <dbReference type="Proteomes" id="UP000234275"/>
    </source>
</evidence>
<feature type="compositionally biased region" description="Acidic residues" evidence="1">
    <location>
        <begin position="625"/>
        <end position="635"/>
    </location>
</feature>
<dbReference type="OrthoDB" id="5418088at2759"/>
<gene>
    <name evidence="3" type="ORF">P170DRAFT_439583</name>
</gene>
<feature type="compositionally biased region" description="Basic residues" evidence="1">
    <location>
        <begin position="401"/>
        <end position="412"/>
    </location>
</feature>
<evidence type="ECO:0000259" key="2">
    <source>
        <dbReference type="Pfam" id="PF26118"/>
    </source>
</evidence>
<feature type="region of interest" description="Disordered" evidence="1">
    <location>
        <begin position="186"/>
        <end position="546"/>
    </location>
</feature>
<feature type="compositionally biased region" description="Basic and acidic residues" evidence="1">
    <location>
        <begin position="482"/>
        <end position="507"/>
    </location>
</feature>
<dbReference type="EMBL" id="MSFO01000007">
    <property type="protein sequence ID" value="PLB45887.1"/>
    <property type="molecule type" value="Genomic_DNA"/>
</dbReference>
<feature type="region of interest" description="Disordered" evidence="1">
    <location>
        <begin position="1"/>
        <end position="50"/>
    </location>
</feature>
<dbReference type="Pfam" id="PF26118">
    <property type="entry name" value="DUF8035"/>
    <property type="match status" value="1"/>
</dbReference>
<feature type="domain" description="DUF8035" evidence="2">
    <location>
        <begin position="546"/>
        <end position="599"/>
    </location>
</feature>
<feature type="compositionally biased region" description="Basic and acidic residues" evidence="1">
    <location>
        <begin position="309"/>
        <end position="327"/>
    </location>
</feature>
<feature type="compositionally biased region" description="Polar residues" evidence="1">
    <location>
        <begin position="24"/>
        <end position="36"/>
    </location>
</feature>
<name>A0A2I2FZ31_9EURO</name>
<feature type="region of interest" description="Disordered" evidence="1">
    <location>
        <begin position="124"/>
        <end position="169"/>
    </location>
</feature>
<keyword evidence="4" id="KW-1185">Reference proteome</keyword>
<proteinExistence type="predicted"/>
<feature type="region of interest" description="Disordered" evidence="1">
    <location>
        <begin position="603"/>
        <end position="664"/>
    </location>
</feature>
<feature type="compositionally biased region" description="Polar residues" evidence="1">
    <location>
        <begin position="647"/>
        <end position="656"/>
    </location>
</feature>
<accession>A0A2I2FZ31</accession>
<dbReference type="PANTHER" id="PTHR42081">
    <property type="entry name" value="ZINC FINGER PROTEIN DHHC DOMAIN CONTAINING PROTEIN"/>
    <property type="match status" value="1"/>
</dbReference>
<feature type="region of interest" description="Disordered" evidence="1">
    <location>
        <begin position="63"/>
        <end position="84"/>
    </location>
</feature>
<organism evidence="3 4">
    <name type="scientific">Aspergillus steynii IBT 23096</name>
    <dbReference type="NCBI Taxonomy" id="1392250"/>
    <lineage>
        <taxon>Eukaryota</taxon>
        <taxon>Fungi</taxon>
        <taxon>Dikarya</taxon>
        <taxon>Ascomycota</taxon>
        <taxon>Pezizomycotina</taxon>
        <taxon>Eurotiomycetes</taxon>
        <taxon>Eurotiomycetidae</taxon>
        <taxon>Eurotiales</taxon>
        <taxon>Aspergillaceae</taxon>
        <taxon>Aspergillus</taxon>
        <taxon>Aspergillus subgen. Circumdati</taxon>
    </lineage>
</organism>
<feature type="compositionally biased region" description="Basic and acidic residues" evidence="1">
    <location>
        <begin position="603"/>
        <end position="624"/>
    </location>
</feature>
<comment type="caution">
    <text evidence="3">The sequence shown here is derived from an EMBL/GenBank/DDBJ whole genome shotgun (WGS) entry which is preliminary data.</text>
</comment>
<evidence type="ECO:0000256" key="1">
    <source>
        <dbReference type="SAM" id="MobiDB-lite"/>
    </source>
</evidence>
<dbReference type="InterPro" id="IPR058348">
    <property type="entry name" value="DUF8035"/>
</dbReference>
<evidence type="ECO:0000313" key="3">
    <source>
        <dbReference type="EMBL" id="PLB45887.1"/>
    </source>
</evidence>
<dbReference type="GeneID" id="36557572"/>
<dbReference type="RefSeq" id="XP_024701189.1">
    <property type="nucleotide sequence ID" value="XM_024849873.1"/>
</dbReference>
<dbReference type="Proteomes" id="UP000234275">
    <property type="component" value="Unassembled WGS sequence"/>
</dbReference>
<feature type="compositionally biased region" description="Basic and acidic residues" evidence="1">
    <location>
        <begin position="219"/>
        <end position="241"/>
    </location>
</feature>
<dbReference type="AlphaFoldDB" id="A0A2I2FZ31"/>
<protein>
    <recommendedName>
        <fullName evidence="2">DUF8035 domain-containing protein</fullName>
    </recommendedName>
</protein>
<sequence>MGSAARYRPMSPSGSRMMDPMRASTGTVQLSSSYDAPTSRHGYPSYPSDVPYMNAYEPRLAREPRLEAQPVSSKAYRDSGHSTKLRTEYAIRPRQRSSTTSVADIHYTPARLDAPVSRTSPVVMSDYRRSPSPLHTQDRYLVPASSPRQHRRHPLSHTDYASDTGRLDPNERAIRARMAHGAYRGYEPNDRWRYPPTGGLRKGEDIDDYDAYSYTNPREQFEKDSAARLRHDRPAYRRDRPLSLTGIDDPQLLPRKEPRALGPPPSQRGFDKLAPDRRIRHSAQSSVGSDVELSRPRRRSRHRAPVSLHQEHDEGYSSYRDDYEEGHRRHRRHRRPDDDRSSRQSYDDHSPRVPSSKDSAVSGAGTGLGTAVLASGYSDDFDYDPSPRTDRHPREIDDRAHRRRSRSRRPSRRRVETDSDAYSSDEDLKKYRREPSARRKPSSETSGSSSDRHSPYLTVDHPRRRRSHSRHRKLEAPSAHESSSKEFPGRQDDPKRPESTTSKETDAPPKGILKRPKEKFPEEPNPVREGVAPLKDAHKKGIPPGARWTKVDRRLVNPAALEAGQERFEERSDYVIVLRVLSKEEIQAYAVKTQEIRDARYHEYVRERRQRREEDRRRGRKVDDFSSDDEEDDADSPLAIEGPAEPKSTSRASNTGVEPAKAAA</sequence>
<feature type="compositionally biased region" description="Basic and acidic residues" evidence="1">
    <location>
        <begin position="335"/>
        <end position="351"/>
    </location>
</feature>
<dbReference type="STRING" id="1392250.A0A2I2FZ31"/>
<feature type="compositionally biased region" description="Basic residues" evidence="1">
    <location>
        <begin position="462"/>
        <end position="473"/>
    </location>
</feature>